<dbReference type="InterPro" id="IPR038110">
    <property type="entry name" value="TD_ACT-like_sf"/>
</dbReference>
<dbReference type="GO" id="GO:0003941">
    <property type="term" value="F:L-serine ammonia-lyase activity"/>
    <property type="evidence" value="ECO:0007669"/>
    <property type="project" value="TreeGrafter"/>
</dbReference>
<dbReference type="GO" id="GO:0006567">
    <property type="term" value="P:L-threonine catabolic process"/>
    <property type="evidence" value="ECO:0007669"/>
    <property type="project" value="TreeGrafter"/>
</dbReference>
<dbReference type="FunFam" id="3.40.1020.10:FF:000001">
    <property type="entry name" value="L-threonine dehydratase"/>
    <property type="match status" value="1"/>
</dbReference>
<evidence type="ECO:0000259" key="14">
    <source>
        <dbReference type="PROSITE" id="PS51672"/>
    </source>
</evidence>
<dbReference type="InterPro" id="IPR036052">
    <property type="entry name" value="TrpB-like_PALP_sf"/>
</dbReference>
<protein>
    <recommendedName>
        <fullName evidence="12">Threonine dehydratase</fullName>
        <ecNumber evidence="12">4.3.1.19</ecNumber>
    </recommendedName>
    <alternativeName>
        <fullName evidence="12">Threonine deaminase</fullName>
    </alternativeName>
</protein>
<dbReference type="EMBL" id="JADGKB010000123">
    <property type="protein sequence ID" value="KAJ3252993.1"/>
    <property type="molecule type" value="Genomic_DNA"/>
</dbReference>
<evidence type="ECO:0000256" key="13">
    <source>
        <dbReference type="SAM" id="Phobius"/>
    </source>
</evidence>
<dbReference type="SUPFAM" id="SSF53686">
    <property type="entry name" value="Tryptophan synthase beta subunit-like PLP-dependent enzymes"/>
    <property type="match status" value="1"/>
</dbReference>
<keyword evidence="13" id="KW-0472">Membrane</keyword>
<evidence type="ECO:0000256" key="4">
    <source>
        <dbReference type="ARBA" id="ARBA00010869"/>
    </source>
</evidence>
<dbReference type="InterPro" id="IPR045865">
    <property type="entry name" value="ACT-like_dom_sf"/>
</dbReference>
<evidence type="ECO:0000256" key="11">
    <source>
        <dbReference type="ARBA" id="ARBA00023304"/>
    </source>
</evidence>
<evidence type="ECO:0000313" key="15">
    <source>
        <dbReference type="EMBL" id="KAJ3252993.1"/>
    </source>
</evidence>
<dbReference type="CDD" id="cd04907">
    <property type="entry name" value="ACT_ThrD-I_2"/>
    <property type="match status" value="1"/>
</dbReference>
<reference evidence="15" key="1">
    <citation type="submission" date="2020-05" db="EMBL/GenBank/DDBJ databases">
        <title>Phylogenomic resolution of chytrid fungi.</title>
        <authorList>
            <person name="Stajich J.E."/>
            <person name="Amses K."/>
            <person name="Simmons R."/>
            <person name="Seto K."/>
            <person name="Myers J."/>
            <person name="Bonds A."/>
            <person name="Quandt C.A."/>
            <person name="Barry K."/>
            <person name="Liu P."/>
            <person name="Grigoriev I."/>
            <person name="Longcore J.E."/>
            <person name="James T.Y."/>
        </authorList>
    </citation>
    <scope>NUCLEOTIDE SEQUENCE</scope>
    <source>
        <strain evidence="15">PLAUS21</strain>
    </source>
</reference>
<dbReference type="CDD" id="cd04906">
    <property type="entry name" value="ACT_ThrD-I_1"/>
    <property type="match status" value="1"/>
</dbReference>
<feature type="transmembrane region" description="Helical" evidence="13">
    <location>
        <begin position="192"/>
        <end position="210"/>
    </location>
</feature>
<dbReference type="GO" id="GO:0004794">
    <property type="term" value="F:threonine deaminase activity"/>
    <property type="evidence" value="ECO:0007669"/>
    <property type="project" value="UniProtKB-UniRule"/>
</dbReference>
<comment type="catalytic activity">
    <reaction evidence="1 12">
        <text>L-threonine = 2-oxobutanoate + NH4(+)</text>
        <dbReference type="Rhea" id="RHEA:22108"/>
        <dbReference type="ChEBI" id="CHEBI:16763"/>
        <dbReference type="ChEBI" id="CHEBI:28938"/>
        <dbReference type="ChEBI" id="CHEBI:57926"/>
        <dbReference type="EC" id="4.3.1.19"/>
    </reaction>
</comment>
<dbReference type="FunFam" id="3.40.50.1100:FF:000008">
    <property type="entry name" value="L-threonine dehydratase"/>
    <property type="match status" value="1"/>
</dbReference>
<proteinExistence type="inferred from homology"/>
<comment type="caution">
    <text evidence="15">The sequence shown here is derived from an EMBL/GenBank/DDBJ whole genome shotgun (WGS) entry which is preliminary data.</text>
</comment>
<dbReference type="InterPro" id="IPR001721">
    <property type="entry name" value="TD_ACT-like"/>
</dbReference>
<dbReference type="Proteomes" id="UP001210925">
    <property type="component" value="Unassembled WGS sequence"/>
</dbReference>
<evidence type="ECO:0000256" key="8">
    <source>
        <dbReference type="ARBA" id="ARBA00022737"/>
    </source>
</evidence>
<evidence type="ECO:0000313" key="16">
    <source>
        <dbReference type="Proteomes" id="UP001210925"/>
    </source>
</evidence>
<evidence type="ECO:0000256" key="3">
    <source>
        <dbReference type="ARBA" id="ARBA00004810"/>
    </source>
</evidence>
<evidence type="ECO:0000256" key="9">
    <source>
        <dbReference type="ARBA" id="ARBA00022898"/>
    </source>
</evidence>
<dbReference type="AlphaFoldDB" id="A0AAD5UB77"/>
<evidence type="ECO:0000256" key="12">
    <source>
        <dbReference type="RuleBase" id="RU362012"/>
    </source>
</evidence>
<keyword evidence="10 12" id="KW-0456">Lyase</keyword>
<evidence type="ECO:0000256" key="6">
    <source>
        <dbReference type="ARBA" id="ARBA00022605"/>
    </source>
</evidence>
<dbReference type="PANTHER" id="PTHR48078">
    <property type="entry name" value="THREONINE DEHYDRATASE, MITOCHONDRIAL-RELATED"/>
    <property type="match status" value="1"/>
</dbReference>
<sequence length="524" mass="57851">MTAEKSIFKNPNAGKALDESEIDYLKLVLTARVYDVCIETPLQKALGLSSRLRNTILLKREDLQPVFSFKCRGAYNKMAHLNENERRNGVIACSAGNHAQGVALAASKLGIQSTIVMPSMAPPIKWKNVQRLGGSVLLHGNDFQESKDESERLCKIKGLTNIPPYDDPLVIAGQGTIGVEILRQYDASKIDAIFVCVGGGGLIAGIAAYVKKLYPNIKIIGVETFDANAMTESLLAEKRVNLEQVGLFADGAAVRNIGEEPFRIATSLVDEMVLVDTDELCAAIKDVFEDTRAILEPAGALAVAGVKKYVQLNNITGGTFVTTCSGANMNFDRLRFVAERADLGENTEALISVIIAEKPSSFLQLYECVYPRSVTEFAYRYGDKENAHIFMSLNLKDRHRELPEVFQKLADKGMKAIDASHNEMAKAHARYLIGGRKEVPDEKLFRFAFPERPGALAHFLKSLNNPKWNVSLFHYRNDGGDVGKVMVGIQVPAETSAEFATFLSELKYPFVEETDNIVYQQFLK</sequence>
<evidence type="ECO:0000256" key="1">
    <source>
        <dbReference type="ARBA" id="ARBA00001274"/>
    </source>
</evidence>
<dbReference type="GO" id="GO:0006565">
    <property type="term" value="P:L-serine catabolic process"/>
    <property type="evidence" value="ECO:0007669"/>
    <property type="project" value="TreeGrafter"/>
</dbReference>
<keyword evidence="8" id="KW-0677">Repeat</keyword>
<dbReference type="InterPro" id="IPR005787">
    <property type="entry name" value="Thr_deHydtase_biosynth"/>
</dbReference>
<feature type="domain" description="ACT-like" evidence="14">
    <location>
        <begin position="443"/>
        <end position="515"/>
    </location>
</feature>
<comment type="cofactor">
    <cofactor evidence="2 12">
        <name>pyridoxal 5'-phosphate</name>
        <dbReference type="ChEBI" id="CHEBI:597326"/>
    </cofactor>
</comment>
<dbReference type="Pfam" id="PF00585">
    <property type="entry name" value="Thr_dehydrat_C"/>
    <property type="match status" value="2"/>
</dbReference>
<dbReference type="SUPFAM" id="SSF55021">
    <property type="entry name" value="ACT-like"/>
    <property type="match status" value="2"/>
</dbReference>
<evidence type="ECO:0000256" key="10">
    <source>
        <dbReference type="ARBA" id="ARBA00023239"/>
    </source>
</evidence>
<name>A0AAD5UB77_9FUNG</name>
<dbReference type="PROSITE" id="PS51672">
    <property type="entry name" value="ACT_LIKE"/>
    <property type="match status" value="1"/>
</dbReference>
<dbReference type="EC" id="4.3.1.19" evidence="12"/>
<dbReference type="InterPro" id="IPR050147">
    <property type="entry name" value="Ser/Thr_Dehydratase"/>
</dbReference>
<dbReference type="Gene3D" id="3.40.50.1100">
    <property type="match status" value="2"/>
</dbReference>
<evidence type="ECO:0000256" key="7">
    <source>
        <dbReference type="ARBA" id="ARBA00022624"/>
    </source>
</evidence>
<comment type="pathway">
    <text evidence="3 12">Amino-acid biosynthesis; L-isoleucine biosynthesis; 2-oxobutanoate from L-threonine: step 1/1.</text>
</comment>
<dbReference type="CDD" id="cd01562">
    <property type="entry name" value="Thr-dehyd"/>
    <property type="match status" value="1"/>
</dbReference>
<dbReference type="NCBIfam" id="TIGR01124">
    <property type="entry name" value="ilvA_2Cterm"/>
    <property type="match status" value="1"/>
</dbReference>
<keyword evidence="13" id="KW-1133">Transmembrane helix</keyword>
<dbReference type="NCBIfam" id="NF006674">
    <property type="entry name" value="PRK09224.1"/>
    <property type="match status" value="1"/>
</dbReference>
<keyword evidence="9 12" id="KW-0663">Pyridoxal phosphate</keyword>
<gene>
    <name evidence="15" type="ORF">HK103_001046</name>
</gene>
<accession>A0AAD5UB77</accession>
<keyword evidence="16" id="KW-1185">Reference proteome</keyword>
<dbReference type="PANTHER" id="PTHR48078:SF11">
    <property type="entry name" value="THREONINE DEHYDRATASE, MITOCHONDRIAL"/>
    <property type="match status" value="1"/>
</dbReference>
<organism evidence="15 16">
    <name type="scientific">Boothiomyces macroporosus</name>
    <dbReference type="NCBI Taxonomy" id="261099"/>
    <lineage>
        <taxon>Eukaryota</taxon>
        <taxon>Fungi</taxon>
        <taxon>Fungi incertae sedis</taxon>
        <taxon>Chytridiomycota</taxon>
        <taxon>Chytridiomycota incertae sedis</taxon>
        <taxon>Chytridiomycetes</taxon>
        <taxon>Rhizophydiales</taxon>
        <taxon>Terramycetaceae</taxon>
        <taxon>Boothiomyces</taxon>
    </lineage>
</organism>
<keyword evidence="7 12" id="KW-0412">Isoleucine biosynthesis</keyword>
<dbReference type="Gene3D" id="3.40.1020.10">
    <property type="entry name" value="Biosynthetic Threonine Deaminase, Domain 3"/>
    <property type="match status" value="1"/>
</dbReference>
<comment type="subunit">
    <text evidence="5">Homotetramer.</text>
</comment>
<keyword evidence="6 12" id="KW-0028">Amino-acid biosynthesis</keyword>
<comment type="similarity">
    <text evidence="4 12">Belongs to the serine/threonine dehydratase family.</text>
</comment>
<evidence type="ECO:0000256" key="5">
    <source>
        <dbReference type="ARBA" id="ARBA00011881"/>
    </source>
</evidence>
<keyword evidence="11 12" id="KW-0100">Branched-chain amino acid biosynthesis</keyword>
<evidence type="ECO:0000256" key="2">
    <source>
        <dbReference type="ARBA" id="ARBA00001933"/>
    </source>
</evidence>
<dbReference type="InterPro" id="IPR001926">
    <property type="entry name" value="TrpB-like_PALP"/>
</dbReference>
<keyword evidence="13" id="KW-0812">Transmembrane</keyword>
<dbReference type="Pfam" id="PF00291">
    <property type="entry name" value="PALP"/>
    <property type="match status" value="1"/>
</dbReference>
<dbReference type="GO" id="GO:0009097">
    <property type="term" value="P:isoleucine biosynthetic process"/>
    <property type="evidence" value="ECO:0007669"/>
    <property type="project" value="UniProtKB-UniRule"/>
</dbReference>